<sequence length="66" mass="7411">MMGFGFATGLMDEFRFYGFVVMGLPTWVYGYGFAGMGLWWIGGGSVQCVVGLWWIDFDSGFAVDRF</sequence>
<dbReference type="EMBL" id="OIVN01006121">
    <property type="protein sequence ID" value="SPD25539.1"/>
    <property type="molecule type" value="Genomic_DNA"/>
</dbReference>
<keyword evidence="1" id="KW-1133">Transmembrane helix</keyword>
<evidence type="ECO:0000313" key="2">
    <source>
        <dbReference type="EMBL" id="SPD25539.1"/>
    </source>
</evidence>
<evidence type="ECO:0000256" key="1">
    <source>
        <dbReference type="SAM" id="Phobius"/>
    </source>
</evidence>
<keyword evidence="1" id="KW-0812">Transmembrane</keyword>
<dbReference type="AlphaFoldDB" id="A0A2N9IN63"/>
<protein>
    <submittedName>
        <fullName evidence="2">Uncharacterized protein</fullName>
    </submittedName>
</protein>
<feature type="transmembrane region" description="Helical" evidence="1">
    <location>
        <begin position="14"/>
        <end position="31"/>
    </location>
</feature>
<name>A0A2N9IN63_FAGSY</name>
<reference evidence="2" key="1">
    <citation type="submission" date="2018-02" db="EMBL/GenBank/DDBJ databases">
        <authorList>
            <person name="Cohen D.B."/>
            <person name="Kent A.D."/>
        </authorList>
    </citation>
    <scope>NUCLEOTIDE SEQUENCE</scope>
</reference>
<organism evidence="2">
    <name type="scientific">Fagus sylvatica</name>
    <name type="common">Beechnut</name>
    <dbReference type="NCBI Taxonomy" id="28930"/>
    <lineage>
        <taxon>Eukaryota</taxon>
        <taxon>Viridiplantae</taxon>
        <taxon>Streptophyta</taxon>
        <taxon>Embryophyta</taxon>
        <taxon>Tracheophyta</taxon>
        <taxon>Spermatophyta</taxon>
        <taxon>Magnoliopsida</taxon>
        <taxon>eudicotyledons</taxon>
        <taxon>Gunneridae</taxon>
        <taxon>Pentapetalae</taxon>
        <taxon>rosids</taxon>
        <taxon>fabids</taxon>
        <taxon>Fagales</taxon>
        <taxon>Fagaceae</taxon>
        <taxon>Fagus</taxon>
    </lineage>
</organism>
<accession>A0A2N9IN63</accession>
<proteinExistence type="predicted"/>
<keyword evidence="1" id="KW-0472">Membrane</keyword>
<gene>
    <name evidence="2" type="ORF">FSB_LOCUS53421</name>
</gene>